<evidence type="ECO:0000256" key="1">
    <source>
        <dbReference type="ARBA" id="ARBA00001478"/>
    </source>
</evidence>
<dbReference type="Gene3D" id="3.40.50.2000">
    <property type="entry name" value="Glycogen Phosphorylase B"/>
    <property type="match status" value="2"/>
</dbReference>
<dbReference type="Pfam" id="PF00534">
    <property type="entry name" value="Glycos_transf_1"/>
    <property type="match status" value="1"/>
</dbReference>
<evidence type="ECO:0000313" key="11">
    <source>
        <dbReference type="Proteomes" id="UP000050975"/>
    </source>
</evidence>
<reference evidence="10 11" key="1">
    <citation type="journal article" date="2015" name="Microbiome">
        <title>Genomic resolution of linkages in carbon, nitrogen, and sulfur cycling among widespread estuary sediment bacteria.</title>
        <authorList>
            <person name="Baker B.J."/>
            <person name="Lazar C.S."/>
            <person name="Teske A.P."/>
            <person name="Dick G.J."/>
        </authorList>
    </citation>
    <scope>NUCLEOTIDE SEQUENCE [LARGE SCALE GENOMIC DNA]</scope>
    <source>
        <strain evidence="10">SM1_77</strain>
    </source>
</reference>
<evidence type="ECO:0000256" key="7">
    <source>
        <dbReference type="HAMAP-Rule" id="MF_00484"/>
    </source>
</evidence>
<comment type="function">
    <text evidence="2 7">Synthesizes alpha-1,4-glucan chains using ADP-glucose.</text>
</comment>
<evidence type="ECO:0000313" key="10">
    <source>
        <dbReference type="EMBL" id="KPL13330.1"/>
    </source>
</evidence>
<dbReference type="InterPro" id="IPR013534">
    <property type="entry name" value="Starch_synth_cat_dom"/>
</dbReference>
<comment type="similarity">
    <text evidence="3 7">Belongs to the glycosyltransferase 1 family. Bacterial/plant glycogen synthase subfamily.</text>
</comment>
<feature type="binding site" evidence="7">
    <location>
        <position position="15"/>
    </location>
    <ligand>
        <name>ADP-alpha-D-glucose</name>
        <dbReference type="ChEBI" id="CHEBI:57498"/>
    </ligand>
</feature>
<dbReference type="NCBIfam" id="NF001899">
    <property type="entry name" value="PRK00654.1-2"/>
    <property type="match status" value="1"/>
</dbReference>
<comment type="pathway">
    <text evidence="7">Glycan biosynthesis; glycogen biosynthesis.</text>
</comment>
<feature type="domain" description="Starch synthase catalytic" evidence="9">
    <location>
        <begin position="2"/>
        <end position="221"/>
    </location>
</feature>
<dbReference type="NCBIfam" id="TIGR02095">
    <property type="entry name" value="glgA"/>
    <property type="match status" value="1"/>
</dbReference>
<dbReference type="InterPro" id="IPR001296">
    <property type="entry name" value="Glyco_trans_1"/>
</dbReference>
<dbReference type="GO" id="GO:0004373">
    <property type="term" value="F:alpha-1,4-glucan glucosyltransferase (UDP-glucose donor) activity"/>
    <property type="evidence" value="ECO:0007669"/>
    <property type="project" value="InterPro"/>
</dbReference>
<evidence type="ECO:0000259" key="9">
    <source>
        <dbReference type="Pfam" id="PF08323"/>
    </source>
</evidence>
<dbReference type="HAMAP" id="MF_00484">
    <property type="entry name" value="Glycogen_synth"/>
    <property type="match status" value="1"/>
</dbReference>
<dbReference type="GO" id="GO:0009011">
    <property type="term" value="F:alpha-1,4-glucan glucosyltransferase (ADP-glucose donor) activity"/>
    <property type="evidence" value="ECO:0007669"/>
    <property type="project" value="UniProtKB-UniRule"/>
</dbReference>
<feature type="domain" description="Glycosyl transferase family 1" evidence="8">
    <location>
        <begin position="266"/>
        <end position="417"/>
    </location>
</feature>
<keyword evidence="4 7" id="KW-0328">Glycosyltransferase</keyword>
<dbReference type="GO" id="GO:0005978">
    <property type="term" value="P:glycogen biosynthetic process"/>
    <property type="evidence" value="ECO:0007669"/>
    <property type="project" value="UniProtKB-UniRule"/>
</dbReference>
<dbReference type="PANTHER" id="PTHR45825:SF11">
    <property type="entry name" value="ALPHA AMYLASE DOMAIN-CONTAINING PROTEIN"/>
    <property type="match status" value="1"/>
</dbReference>
<dbReference type="Pfam" id="PF08323">
    <property type="entry name" value="Glyco_transf_5"/>
    <property type="match status" value="1"/>
</dbReference>
<proteinExistence type="inferred from homology"/>
<evidence type="ECO:0000256" key="4">
    <source>
        <dbReference type="ARBA" id="ARBA00022676"/>
    </source>
</evidence>
<name>A0A0S8JV15_UNCW3</name>
<evidence type="ECO:0000259" key="8">
    <source>
        <dbReference type="Pfam" id="PF00534"/>
    </source>
</evidence>
<protein>
    <recommendedName>
        <fullName evidence="7">Glycogen synthase</fullName>
        <ecNumber evidence="7">2.4.1.21</ecNumber>
    </recommendedName>
    <alternativeName>
        <fullName evidence="7">Starch [bacterial glycogen] synthase</fullName>
    </alternativeName>
</protein>
<dbReference type="Proteomes" id="UP000050975">
    <property type="component" value="Unassembled WGS sequence"/>
</dbReference>
<organism evidence="10 11">
    <name type="scientific">candidate division WOR_3 bacterium SM1_77</name>
    <dbReference type="NCBI Taxonomy" id="1703778"/>
    <lineage>
        <taxon>Bacteria</taxon>
        <taxon>Bacteria division WOR-3</taxon>
    </lineage>
</organism>
<dbReference type="UniPathway" id="UPA00164"/>
<dbReference type="EC" id="2.4.1.21" evidence="7"/>
<evidence type="ECO:0000256" key="3">
    <source>
        <dbReference type="ARBA" id="ARBA00010281"/>
    </source>
</evidence>
<comment type="catalytic activity">
    <reaction evidence="1 7">
        <text>[(1-&gt;4)-alpha-D-glucosyl](n) + ADP-alpha-D-glucose = [(1-&gt;4)-alpha-D-glucosyl](n+1) + ADP + H(+)</text>
        <dbReference type="Rhea" id="RHEA:18189"/>
        <dbReference type="Rhea" id="RHEA-COMP:9584"/>
        <dbReference type="Rhea" id="RHEA-COMP:9587"/>
        <dbReference type="ChEBI" id="CHEBI:15378"/>
        <dbReference type="ChEBI" id="CHEBI:15444"/>
        <dbReference type="ChEBI" id="CHEBI:57498"/>
        <dbReference type="ChEBI" id="CHEBI:456216"/>
        <dbReference type="EC" id="2.4.1.21"/>
    </reaction>
</comment>
<dbReference type="SUPFAM" id="SSF53756">
    <property type="entry name" value="UDP-Glycosyltransferase/glycogen phosphorylase"/>
    <property type="match status" value="1"/>
</dbReference>
<evidence type="ECO:0000256" key="2">
    <source>
        <dbReference type="ARBA" id="ARBA00002764"/>
    </source>
</evidence>
<dbReference type="PATRIC" id="fig|1703778.3.peg.852"/>
<evidence type="ECO:0000256" key="6">
    <source>
        <dbReference type="ARBA" id="ARBA00023056"/>
    </source>
</evidence>
<dbReference type="CDD" id="cd03791">
    <property type="entry name" value="GT5_Glycogen_synthase_DULL1-like"/>
    <property type="match status" value="1"/>
</dbReference>
<keyword evidence="6 7" id="KW-0320">Glycogen biosynthesis</keyword>
<comment type="caution">
    <text evidence="10">The sequence shown here is derived from an EMBL/GenBank/DDBJ whole genome shotgun (WGS) entry which is preliminary data.</text>
</comment>
<keyword evidence="5 7" id="KW-0808">Transferase</keyword>
<evidence type="ECO:0000256" key="5">
    <source>
        <dbReference type="ARBA" id="ARBA00022679"/>
    </source>
</evidence>
<dbReference type="PANTHER" id="PTHR45825">
    <property type="entry name" value="GRANULE-BOUND STARCH SYNTHASE 1, CHLOROPLASTIC/AMYLOPLASTIC"/>
    <property type="match status" value="1"/>
</dbReference>
<dbReference type="AlphaFoldDB" id="A0A0S8JV15"/>
<dbReference type="InterPro" id="IPR011835">
    <property type="entry name" value="GS/SS"/>
</dbReference>
<accession>A0A0S8JV15</accession>
<gene>
    <name evidence="7" type="primary">glgA</name>
    <name evidence="10" type="ORF">AMJ74_05455</name>
</gene>
<dbReference type="EMBL" id="LJVE01000110">
    <property type="protein sequence ID" value="KPL13330.1"/>
    <property type="molecule type" value="Genomic_DNA"/>
</dbReference>
<sequence>MRVLFVASEAVPHAKTGGLADVVGALPQYLNDLGIQTTTLMPKYKGISAPIEKKITVRMNDSYNVGVCRQGDFLFVDYRDFFEREGLYGNSKGDYVDNCERFTLFCMTALQLVQDEGYDVVHCHDWQSGLLPLYVKRARLGAKSIFTIHNLGYQGRFPKSRLPMLGLDKSYLTPEGLEFYDDISFLKAGIVYADMVTTVSESYAQEIQTPQLGFGLEGVLRMRADDLHGIINGIDYAQWNPESDDLLYANYSDFDGKQKNKARLCEDNRLDAGRPLIGMVSRIAGQKGFDILVCAMDEIITLGFNMIILGFGEESYHKKLQKLADIYDGRLSVNIKFDNRLAHRIYAGCDFFLMPSLYEPCGLGQLISLRYGTVPIVRKTGGLADTVFEFNRADVSGNGFLLAEHTGQAIVGAVERAARVFRDTEIFRELSENCMRYNYSWSESAKKYQKLYHAVINP</sequence>